<reference evidence="4 5" key="1">
    <citation type="submission" date="2019-06" db="EMBL/GenBank/DDBJ databases">
        <authorList>
            <person name="Li J."/>
        </authorList>
    </citation>
    <scope>NUCLEOTIDE SEQUENCE [LARGE SCALE GENOMIC DNA]</scope>
    <source>
        <strain evidence="4 5">LMG 28165</strain>
    </source>
</reference>
<keyword evidence="2" id="KW-1133">Transmembrane helix</keyword>
<comment type="caution">
    <text evidence="4">The sequence shown here is derived from an EMBL/GenBank/DDBJ whole genome shotgun (WGS) entry which is preliminary data.</text>
</comment>
<feature type="compositionally biased region" description="Low complexity" evidence="1">
    <location>
        <begin position="1"/>
        <end position="10"/>
    </location>
</feature>
<evidence type="ECO:0000313" key="5">
    <source>
        <dbReference type="Proteomes" id="UP000312032"/>
    </source>
</evidence>
<feature type="compositionally biased region" description="Polar residues" evidence="1">
    <location>
        <begin position="63"/>
        <end position="78"/>
    </location>
</feature>
<feature type="region of interest" description="Disordered" evidence="1">
    <location>
        <begin position="1"/>
        <end position="22"/>
    </location>
</feature>
<feature type="domain" description="DUF3152" evidence="3">
    <location>
        <begin position="101"/>
        <end position="309"/>
    </location>
</feature>
<name>A0A5C4U531_9CORY</name>
<evidence type="ECO:0000256" key="2">
    <source>
        <dbReference type="SAM" id="Phobius"/>
    </source>
</evidence>
<dbReference type="AlphaFoldDB" id="A0A5C4U531"/>
<dbReference type="EMBL" id="VDHJ01000005">
    <property type="protein sequence ID" value="TNL98400.1"/>
    <property type="molecule type" value="Genomic_DNA"/>
</dbReference>
<keyword evidence="5" id="KW-1185">Reference proteome</keyword>
<protein>
    <submittedName>
        <fullName evidence="4">DUF3152 domain-containing protein</fullName>
    </submittedName>
</protein>
<proteinExistence type="predicted"/>
<dbReference type="SUPFAM" id="SSF55486">
    <property type="entry name" value="Metalloproteases ('zincins'), catalytic domain"/>
    <property type="match status" value="1"/>
</dbReference>
<keyword evidence="2" id="KW-0472">Membrane</keyword>
<accession>A0A5C4U531</accession>
<dbReference type="InterPro" id="IPR022603">
    <property type="entry name" value="DUF3152"/>
</dbReference>
<sequence>MTASRPVSPRSPRRRPGDYPPQESALARYKRELGWRAYAIPVLAVITVWLLVDIVAGGDKAQETVQGASPFEVQSSSQEGRRGAGPDPADSAPSDLIPSHLPPGGPFAQTGAGTFRVIGSPQEPVGKGTEKTLTYIIEVEDGVNTAVYGGDDAVAQMIDATLTDPRSWIADPRFRVHHVSPGDNPEMRIRLASVDTTQKTCGAEDFAIETSCRTSLGGNTVMINDSRWARGAVPFEGDLGSYRQYVINHEVGHGLGYASHVPCGGDGELAPVMMQQTIGLNNSELHKLAPEEVYPDDNATCRYNPWPYPTGVVTPENAQELK</sequence>
<dbReference type="Pfam" id="PF11350">
    <property type="entry name" value="DUF3152"/>
    <property type="match status" value="1"/>
</dbReference>
<feature type="transmembrane region" description="Helical" evidence="2">
    <location>
        <begin position="33"/>
        <end position="52"/>
    </location>
</feature>
<dbReference type="Proteomes" id="UP000312032">
    <property type="component" value="Unassembled WGS sequence"/>
</dbReference>
<evidence type="ECO:0000313" key="4">
    <source>
        <dbReference type="EMBL" id="TNL98400.1"/>
    </source>
</evidence>
<keyword evidence="2" id="KW-0812">Transmembrane</keyword>
<organism evidence="4 5">
    <name type="scientific">Corynebacterium tapiri</name>
    <dbReference type="NCBI Taxonomy" id="1448266"/>
    <lineage>
        <taxon>Bacteria</taxon>
        <taxon>Bacillati</taxon>
        <taxon>Actinomycetota</taxon>
        <taxon>Actinomycetes</taxon>
        <taxon>Mycobacteriales</taxon>
        <taxon>Corynebacteriaceae</taxon>
        <taxon>Corynebacterium</taxon>
    </lineage>
</organism>
<dbReference type="OrthoDB" id="9779865at2"/>
<gene>
    <name evidence="4" type="ORF">FHE74_04165</name>
</gene>
<feature type="region of interest" description="Disordered" evidence="1">
    <location>
        <begin position="63"/>
        <end position="123"/>
    </location>
</feature>
<evidence type="ECO:0000259" key="3">
    <source>
        <dbReference type="Pfam" id="PF11350"/>
    </source>
</evidence>
<evidence type="ECO:0000256" key="1">
    <source>
        <dbReference type="SAM" id="MobiDB-lite"/>
    </source>
</evidence>